<protein>
    <submittedName>
        <fullName evidence="7">Uncharacterized protein isoform X1</fullName>
    </submittedName>
</protein>
<evidence type="ECO:0000259" key="5">
    <source>
        <dbReference type="PROSITE" id="PS50600"/>
    </source>
</evidence>
<evidence type="ECO:0000313" key="7">
    <source>
        <dbReference type="RefSeq" id="XP_056694071.1"/>
    </source>
</evidence>
<name>A0ABM3REM9_SPIOL</name>
<feature type="region of interest" description="Disordered" evidence="4">
    <location>
        <begin position="1"/>
        <end position="42"/>
    </location>
</feature>
<feature type="domain" description="Ubiquitin-like protease family profile" evidence="5">
    <location>
        <begin position="81"/>
        <end position="258"/>
    </location>
</feature>
<organism evidence="6 7">
    <name type="scientific">Spinacia oleracea</name>
    <name type="common">Spinach</name>
    <dbReference type="NCBI Taxonomy" id="3562"/>
    <lineage>
        <taxon>Eukaryota</taxon>
        <taxon>Viridiplantae</taxon>
        <taxon>Streptophyta</taxon>
        <taxon>Embryophyta</taxon>
        <taxon>Tracheophyta</taxon>
        <taxon>Spermatophyta</taxon>
        <taxon>Magnoliopsida</taxon>
        <taxon>eudicotyledons</taxon>
        <taxon>Gunneridae</taxon>
        <taxon>Pentapetalae</taxon>
        <taxon>Caryophyllales</taxon>
        <taxon>Chenopodiaceae</taxon>
        <taxon>Chenopodioideae</taxon>
        <taxon>Anserineae</taxon>
        <taxon>Spinacia</taxon>
    </lineage>
</organism>
<dbReference type="SUPFAM" id="SSF54001">
    <property type="entry name" value="Cysteine proteinases"/>
    <property type="match status" value="1"/>
</dbReference>
<evidence type="ECO:0000256" key="4">
    <source>
        <dbReference type="SAM" id="MobiDB-lite"/>
    </source>
</evidence>
<sequence>MKAKQKKPPNQASKDGQRSMELIAKGSSQGKSQNSKLKSSKGPVSHANLLVESDVFDSLSKPCKWLHSLVSELPDGNAIGVQMDMSLFHFFEHGTAWVTKDDICEFLKVDMLNISMIQVFMRSLQFDDFSSDSHIGWLDPQSISGASCMNNRAEVSQYLDDGIRQCTKAKNKFILAPYFEDLHWMLLVICVSSHTIYQFDSCRRDPLRSVLVKSLLNKVLMKMNVKKSALLQWKSVKCAQQEGGVECGYYVMKFMHDIFKSCKEVQDLEKVFKTPREEPFTKKELDEVRDKWAIYFNDCELPSV</sequence>
<accession>A0ABM3REM9</accession>
<dbReference type="RefSeq" id="XP_056694071.1">
    <property type="nucleotide sequence ID" value="XM_056838093.1"/>
</dbReference>
<dbReference type="PROSITE" id="PS50600">
    <property type="entry name" value="ULP_PROTEASE"/>
    <property type="match status" value="1"/>
</dbReference>
<dbReference type="Pfam" id="PF02902">
    <property type="entry name" value="Peptidase_C48"/>
    <property type="match status" value="1"/>
</dbReference>
<evidence type="ECO:0000256" key="2">
    <source>
        <dbReference type="ARBA" id="ARBA00022670"/>
    </source>
</evidence>
<dbReference type="Gene3D" id="3.40.395.10">
    <property type="entry name" value="Adenoviral Proteinase, Chain A"/>
    <property type="match status" value="1"/>
</dbReference>
<evidence type="ECO:0000256" key="1">
    <source>
        <dbReference type="ARBA" id="ARBA00005234"/>
    </source>
</evidence>
<keyword evidence="6" id="KW-1185">Reference proteome</keyword>
<evidence type="ECO:0000256" key="3">
    <source>
        <dbReference type="ARBA" id="ARBA00022801"/>
    </source>
</evidence>
<dbReference type="Proteomes" id="UP000813463">
    <property type="component" value="Chromosome 3"/>
</dbReference>
<dbReference type="GeneID" id="130469125"/>
<reference evidence="7" key="2">
    <citation type="submission" date="2025-08" db="UniProtKB">
        <authorList>
            <consortium name="RefSeq"/>
        </authorList>
    </citation>
    <scope>IDENTIFICATION</scope>
    <source>
        <tissue evidence="7">Leaf</tissue>
    </source>
</reference>
<dbReference type="PANTHER" id="PTHR33018:SF31">
    <property type="entry name" value="TRANSPOSASE, PTTA_EN_SPM, PLANT"/>
    <property type="match status" value="1"/>
</dbReference>
<evidence type="ECO:0000313" key="6">
    <source>
        <dbReference type="Proteomes" id="UP000813463"/>
    </source>
</evidence>
<keyword evidence="2" id="KW-0645">Protease</keyword>
<reference evidence="6" key="1">
    <citation type="journal article" date="2021" name="Nat. Commun.">
        <title>Genomic analyses provide insights into spinach domestication and the genetic basis of agronomic traits.</title>
        <authorList>
            <person name="Cai X."/>
            <person name="Sun X."/>
            <person name="Xu C."/>
            <person name="Sun H."/>
            <person name="Wang X."/>
            <person name="Ge C."/>
            <person name="Zhang Z."/>
            <person name="Wang Q."/>
            <person name="Fei Z."/>
            <person name="Jiao C."/>
            <person name="Wang Q."/>
        </authorList>
    </citation>
    <scope>NUCLEOTIDE SEQUENCE [LARGE SCALE GENOMIC DNA]</scope>
    <source>
        <strain evidence="6">cv. Varoflay</strain>
    </source>
</reference>
<gene>
    <name evidence="7" type="primary">LOC130469125</name>
</gene>
<comment type="similarity">
    <text evidence="1">Belongs to the peptidase C48 family.</text>
</comment>
<keyword evidence="3" id="KW-0378">Hydrolase</keyword>
<dbReference type="PANTHER" id="PTHR33018">
    <property type="entry name" value="OS10G0338966 PROTEIN-RELATED"/>
    <property type="match status" value="1"/>
</dbReference>
<dbReference type="InterPro" id="IPR003653">
    <property type="entry name" value="Peptidase_C48_C"/>
</dbReference>
<feature type="compositionally biased region" description="Low complexity" evidence="4">
    <location>
        <begin position="25"/>
        <end position="42"/>
    </location>
</feature>
<dbReference type="InterPro" id="IPR038765">
    <property type="entry name" value="Papain-like_cys_pep_sf"/>
</dbReference>
<proteinExistence type="inferred from homology"/>